<dbReference type="EMBL" id="JAQQXP010000003">
    <property type="protein sequence ID" value="MDC8832647.1"/>
    <property type="molecule type" value="Genomic_DNA"/>
</dbReference>
<reference evidence="3 4" key="1">
    <citation type="submission" date="2022-10" db="EMBL/GenBank/DDBJ databases">
        <title>Alteromonas sp. chi3 Genome sequencing.</title>
        <authorList>
            <person name="Park S."/>
        </authorList>
    </citation>
    <scope>NUCLEOTIDE SEQUENCE [LARGE SCALE GENOMIC DNA]</scope>
    <source>
        <strain evidence="4">chi3</strain>
    </source>
</reference>
<evidence type="ECO:0000256" key="1">
    <source>
        <dbReference type="SAM" id="MobiDB-lite"/>
    </source>
</evidence>
<comment type="caution">
    <text evidence="3">The sequence shown here is derived from an EMBL/GenBank/DDBJ whole genome shotgun (WGS) entry which is preliminary data.</text>
</comment>
<dbReference type="InterPro" id="IPR032389">
    <property type="entry name" value="GspB_C"/>
</dbReference>
<keyword evidence="4" id="KW-1185">Reference proteome</keyword>
<evidence type="ECO:0000313" key="3">
    <source>
        <dbReference type="EMBL" id="MDC8832647.1"/>
    </source>
</evidence>
<evidence type="ECO:0000313" key="4">
    <source>
        <dbReference type="Proteomes" id="UP001218788"/>
    </source>
</evidence>
<accession>A0ABT5L6H1</accession>
<sequence>MTRIIAIEQAEPGMMIVRVTAQNGPVKINKSGLISSPAMIQGLIEMGVQEIEYDPDQTVEICQEIPLSTTEQTPTQALLRGQFDTRAQKTDSAISDQFNRSLFLPSVSGLPGWWQRGVKPAVLAIVMALGGAATGYALALLPEVLSQALTPTESTRYPTPATRINSAPSPAASVDNTPAQTNEKIATAPQRQQQDVSESELPAGPQTSPNRQDNPVNTAENGVSPSAPVADELAATTGTQINAEAPEKDVAVSPELMARFNKVMSDLEQQEERGEPINNDTVVNIHDDIQRVDQLPARLLTRLPSMDFSAHMYASRPADRWLRVNGEDKSEGDWISDRVQIVNIEAQRVILRFEGEVFAMAALTDW</sequence>
<dbReference type="RefSeq" id="WP_273642492.1">
    <property type="nucleotide sequence ID" value="NZ_JAQQXP010000003.1"/>
</dbReference>
<feature type="domain" description="Type II secretion system protein GspB C-terminal" evidence="2">
    <location>
        <begin position="303"/>
        <end position="361"/>
    </location>
</feature>
<dbReference type="Pfam" id="PF16537">
    <property type="entry name" value="T2SSB"/>
    <property type="match status" value="1"/>
</dbReference>
<feature type="compositionally biased region" description="Polar residues" evidence="1">
    <location>
        <begin position="152"/>
        <end position="196"/>
    </location>
</feature>
<dbReference type="Proteomes" id="UP001218788">
    <property type="component" value="Unassembled WGS sequence"/>
</dbReference>
<protein>
    <submittedName>
        <fullName evidence="3">General secretion pathway protein GspB</fullName>
    </submittedName>
</protein>
<gene>
    <name evidence="3" type="ORF">OIK42_17980</name>
</gene>
<evidence type="ECO:0000259" key="2">
    <source>
        <dbReference type="Pfam" id="PF16537"/>
    </source>
</evidence>
<proteinExistence type="predicted"/>
<name>A0ABT5L6H1_9ALTE</name>
<organism evidence="3 4">
    <name type="scientific">Alteromonas gilva</name>
    <dbReference type="NCBI Taxonomy" id="2987522"/>
    <lineage>
        <taxon>Bacteria</taxon>
        <taxon>Pseudomonadati</taxon>
        <taxon>Pseudomonadota</taxon>
        <taxon>Gammaproteobacteria</taxon>
        <taxon>Alteromonadales</taxon>
        <taxon>Alteromonadaceae</taxon>
        <taxon>Alteromonas/Salinimonas group</taxon>
        <taxon>Alteromonas</taxon>
    </lineage>
</organism>
<feature type="region of interest" description="Disordered" evidence="1">
    <location>
        <begin position="152"/>
        <end position="227"/>
    </location>
</feature>
<feature type="compositionally biased region" description="Polar residues" evidence="1">
    <location>
        <begin position="205"/>
        <end position="224"/>
    </location>
</feature>